<evidence type="ECO:0000313" key="3">
    <source>
        <dbReference type="Proteomes" id="UP001416858"/>
    </source>
</evidence>
<dbReference type="RefSeq" id="WP_345687657.1">
    <property type="nucleotide sequence ID" value="NZ_BAABRO010000018.1"/>
</dbReference>
<feature type="region of interest" description="Disordered" evidence="1">
    <location>
        <begin position="194"/>
        <end position="231"/>
    </location>
</feature>
<gene>
    <name evidence="2" type="ORF">Rcae01_05563</name>
</gene>
<accession>A0ABP9VY42</accession>
<keyword evidence="3" id="KW-1185">Reference proteome</keyword>
<dbReference type="Pfam" id="PF25209">
    <property type="entry name" value="Phage_capsid_4"/>
    <property type="match status" value="1"/>
</dbReference>
<dbReference type="EMBL" id="BAABRO010000018">
    <property type="protein sequence ID" value="GAA5510057.1"/>
    <property type="molecule type" value="Genomic_DNA"/>
</dbReference>
<feature type="compositionally biased region" description="Polar residues" evidence="1">
    <location>
        <begin position="206"/>
        <end position="231"/>
    </location>
</feature>
<name>A0ABP9VY42_9BACT</name>
<reference evidence="2 3" key="1">
    <citation type="submission" date="2024-02" db="EMBL/GenBank/DDBJ databases">
        <title>Rhodopirellula caenicola NBRC 110016.</title>
        <authorList>
            <person name="Ichikawa N."/>
            <person name="Katano-Makiyama Y."/>
            <person name="Hidaka K."/>
        </authorList>
    </citation>
    <scope>NUCLEOTIDE SEQUENCE [LARGE SCALE GENOMIC DNA]</scope>
    <source>
        <strain evidence="2 3">NBRC 110016</strain>
    </source>
</reference>
<evidence type="ECO:0000313" key="2">
    <source>
        <dbReference type="EMBL" id="GAA5510057.1"/>
    </source>
</evidence>
<evidence type="ECO:0000256" key="1">
    <source>
        <dbReference type="SAM" id="MobiDB-lite"/>
    </source>
</evidence>
<comment type="caution">
    <text evidence="2">The sequence shown here is derived from an EMBL/GenBank/DDBJ whole genome shotgun (WGS) entry which is preliminary data.</text>
</comment>
<proteinExistence type="predicted"/>
<dbReference type="Proteomes" id="UP001416858">
    <property type="component" value="Unassembled WGS sequence"/>
</dbReference>
<organism evidence="2 3">
    <name type="scientific">Novipirellula caenicola</name>
    <dbReference type="NCBI Taxonomy" id="1536901"/>
    <lineage>
        <taxon>Bacteria</taxon>
        <taxon>Pseudomonadati</taxon>
        <taxon>Planctomycetota</taxon>
        <taxon>Planctomycetia</taxon>
        <taxon>Pirellulales</taxon>
        <taxon>Pirellulaceae</taxon>
        <taxon>Novipirellula</taxon>
    </lineage>
</organism>
<protein>
    <recommendedName>
        <fullName evidence="4">Mu-like prophage major head subunit gpT</fullName>
    </recommendedName>
</protein>
<feature type="compositionally biased region" description="Low complexity" evidence="1">
    <location>
        <begin position="299"/>
        <end position="319"/>
    </location>
</feature>
<feature type="region of interest" description="Disordered" evidence="1">
    <location>
        <begin position="289"/>
        <end position="322"/>
    </location>
</feature>
<sequence>MPQSDLIDLHDIIHRRRDDGNHDDVITRAAVIVPKSLDEENRSVNCVLTTEDPVRVYDWRSGKIVLETLVVAGCEFEDQTPLLRDHRQYDVEAILGSVTQHAAKNDELVGVVTFGDDLDDKAEAIWRRVKQGHLRRVSVGYDYTVNDYITITAGESQVIDGRTFKAPKDYDLRVVRRWRLREVSVVVIPADKRAQMRSDSGRQRGTVANDSQSSIIEPTERQSTTPRNGSDTVNELLRFLRSHGLSSETTFADNAAAFAWAKSNLDKSHFKALHDLVAKHSIEGFVESDFPIPSRSNQNTPNVPTNNGPNNSPNNGPSVEDGIRQERERQAAIRGLAAEHPLVPQDVVQRCLNNGTSVSDASAEFLKALRNTGSDPVTPVPSGAPGGHVRGGITLQSLQAGLLARCGIEPDHVALRSPAAEGVFGKRGFELGWLRGAARQGEARNQVEAAFDAARTQQLAGGSFVRFCEALIELSGDRASWNDDDILERAFSNGNFNALFGSVVHMMMVAGFAETPSTYQEFCRQKDVPDFRPNQEAYANGVGRLKKQGMNGGKAALLNIDDPTVAQVAAERYAGMLVVSDQVIINDSFDVVDTLPREIGVSARQIPGDLAWSLLLGNPNLSDGNPLFVDGTNYITDGAMTEDGLNAASTLLKNKKIGNKRIVVSESTLFHGTTLSMKAKKVITSTTSSDGTDNVMKNSYRRVEDNVIDLGCANPADEDKEIAGKPNTYFVNGEPKRSIVMAWRRGTNRGPVTRSGRLPVGEFGTAWDVLVDVGVAAATRTGIVRVDVAEV</sequence>
<evidence type="ECO:0008006" key="4">
    <source>
        <dbReference type="Google" id="ProtNLM"/>
    </source>
</evidence>